<dbReference type="Proteomes" id="UP000584374">
    <property type="component" value="Unassembled WGS sequence"/>
</dbReference>
<dbReference type="AlphaFoldDB" id="A0A840QJH3"/>
<sequence length="504" mass="54879">MAADTPGSTTKSDQTSTQDVTGMGCEGHAGSRNPALRALLDESRMSNAALARAVVTAGAEEGVHLGTNTTAVKRMLDGSQPRWPVPRLVAKVLSRSLRREISVTDCGFDDRAPATDDLHDGLNCSGTLDGTVRTVVELSGWDMKRRKFLLGTAFTAAAFSEPALFALTVPPVENTARVAGKRIGMADVEIINEHIAHLRRLDHRYGSGRVREQVVQMLHREANTVMHCTYSERTGKALLGAVAQTSWLAGAMAADVGRHSLAQRYYIQTLNLAMSAGDRLYAANVLSHMSRLTVQIGHGVESERDRLGHARQAVALARAGQEVANGKATPVLSALLRAIEARGHALSGDANTTRAAVLEAERHYERARPEEGPPWLGFYTEAELAADLGRCLRDAGEPEHGTRLIAQALDGYESWRVRSRCFVQTDLATAHLVGRDLEQAASLGQQAVHTATQVSSTRTLDRLRTLQRQFRPLRASSPDVRELDERISDLLNRNKARRDEDIAT</sequence>
<feature type="region of interest" description="Disordered" evidence="1">
    <location>
        <begin position="1"/>
        <end position="30"/>
    </location>
</feature>
<feature type="compositionally biased region" description="Low complexity" evidence="1">
    <location>
        <begin position="8"/>
        <end position="21"/>
    </location>
</feature>
<evidence type="ECO:0000256" key="1">
    <source>
        <dbReference type="SAM" id="MobiDB-lite"/>
    </source>
</evidence>
<name>A0A840QJH3_9PSEU</name>
<dbReference type="RefSeq" id="WP_184731428.1">
    <property type="nucleotide sequence ID" value="NZ_JACHIW010000002.1"/>
</dbReference>
<keyword evidence="3" id="KW-1185">Reference proteome</keyword>
<protein>
    <recommendedName>
        <fullName evidence="4">Transcriptional regulator</fullName>
    </recommendedName>
</protein>
<dbReference type="EMBL" id="JACHIW010000002">
    <property type="protein sequence ID" value="MBB5159179.1"/>
    <property type="molecule type" value="Genomic_DNA"/>
</dbReference>
<proteinExistence type="predicted"/>
<gene>
    <name evidence="2" type="ORF">BJ970_006778</name>
</gene>
<evidence type="ECO:0000313" key="2">
    <source>
        <dbReference type="EMBL" id="MBB5159179.1"/>
    </source>
</evidence>
<organism evidence="2 3">
    <name type="scientific">Saccharopolyspora phatthalungensis</name>
    <dbReference type="NCBI Taxonomy" id="664693"/>
    <lineage>
        <taxon>Bacteria</taxon>
        <taxon>Bacillati</taxon>
        <taxon>Actinomycetota</taxon>
        <taxon>Actinomycetes</taxon>
        <taxon>Pseudonocardiales</taxon>
        <taxon>Pseudonocardiaceae</taxon>
        <taxon>Saccharopolyspora</taxon>
    </lineage>
</organism>
<comment type="caution">
    <text evidence="2">The sequence shown here is derived from an EMBL/GenBank/DDBJ whole genome shotgun (WGS) entry which is preliminary data.</text>
</comment>
<reference evidence="2 3" key="1">
    <citation type="submission" date="2020-08" db="EMBL/GenBank/DDBJ databases">
        <title>Sequencing the genomes of 1000 actinobacteria strains.</title>
        <authorList>
            <person name="Klenk H.-P."/>
        </authorList>
    </citation>
    <scope>NUCLEOTIDE SEQUENCE [LARGE SCALE GENOMIC DNA]</scope>
    <source>
        <strain evidence="2 3">DSM 45584</strain>
    </source>
</reference>
<evidence type="ECO:0000313" key="3">
    <source>
        <dbReference type="Proteomes" id="UP000584374"/>
    </source>
</evidence>
<evidence type="ECO:0008006" key="4">
    <source>
        <dbReference type="Google" id="ProtNLM"/>
    </source>
</evidence>
<accession>A0A840QJH3</accession>